<feature type="signal peptide" evidence="2">
    <location>
        <begin position="1"/>
        <end position="26"/>
    </location>
</feature>
<feature type="chain" id="PRO_5002523777" description="Transmembrane protein" evidence="2">
    <location>
        <begin position="27"/>
        <end position="787"/>
    </location>
</feature>
<protein>
    <recommendedName>
        <fullName evidence="4">Transmembrane protein</fullName>
    </recommendedName>
</protein>
<feature type="region of interest" description="Disordered" evidence="1">
    <location>
        <begin position="375"/>
        <end position="405"/>
    </location>
</feature>
<feature type="compositionally biased region" description="Basic and acidic residues" evidence="1">
    <location>
        <begin position="757"/>
        <end position="773"/>
    </location>
</feature>
<keyword evidence="2" id="KW-0732">Signal</keyword>
<proteinExistence type="predicted"/>
<evidence type="ECO:0000256" key="2">
    <source>
        <dbReference type="SAM" id="SignalP"/>
    </source>
</evidence>
<dbReference type="EMBL" id="LN714498">
    <property type="protein sequence ID" value="CEL75161.1"/>
    <property type="molecule type" value="Genomic_DNA"/>
</dbReference>
<feature type="region of interest" description="Disordered" evidence="1">
    <location>
        <begin position="119"/>
        <end position="142"/>
    </location>
</feature>
<feature type="region of interest" description="Disordered" evidence="1">
    <location>
        <begin position="646"/>
        <end position="666"/>
    </location>
</feature>
<organism evidence="3">
    <name type="scientific">Toxoplasma gondii (strain ATCC 50861 / VEG)</name>
    <dbReference type="NCBI Taxonomy" id="432359"/>
    <lineage>
        <taxon>Eukaryota</taxon>
        <taxon>Sar</taxon>
        <taxon>Alveolata</taxon>
        <taxon>Apicomplexa</taxon>
        <taxon>Conoidasida</taxon>
        <taxon>Coccidia</taxon>
        <taxon>Eucoccidiorida</taxon>
        <taxon>Eimeriorina</taxon>
        <taxon>Sarcocystidae</taxon>
        <taxon>Toxoplasma</taxon>
    </lineage>
</organism>
<feature type="compositionally biased region" description="Basic and acidic residues" evidence="1">
    <location>
        <begin position="735"/>
        <end position="746"/>
    </location>
</feature>
<feature type="compositionally biased region" description="Polar residues" evidence="1">
    <location>
        <begin position="240"/>
        <end position="256"/>
    </location>
</feature>
<accession>A0A0F7V4V4</accession>
<name>A0A0F7V4V4_TOXGV</name>
<evidence type="ECO:0000256" key="1">
    <source>
        <dbReference type="SAM" id="MobiDB-lite"/>
    </source>
</evidence>
<feature type="region of interest" description="Disordered" evidence="1">
    <location>
        <begin position="205"/>
        <end position="257"/>
    </location>
</feature>
<feature type="compositionally biased region" description="Basic residues" evidence="1">
    <location>
        <begin position="774"/>
        <end position="787"/>
    </location>
</feature>
<feature type="region of interest" description="Disordered" evidence="1">
    <location>
        <begin position="733"/>
        <end position="787"/>
    </location>
</feature>
<sequence>MAGARFPVLCFLSILSCTNPLGCVSSFELDTEQVNLSCQFCDLALTPSRASYLSAARSDESNGGLLAASVQETKTSDVASLKTVSSASTSYFPNRVFAKELNPLFSSCAGASCHRRDTRHSIKSKSTRQKGKSQLPQAGGTVPLLSVKEEKREVPPPFQWLLPPYPTSSYTNSSSASVQPSHSRLSSDYISVSSIGSSPLLPSGVSSFSSAAPGHAPSSHHPQLGAPSMILPSSWKLPNPVSSQPSEQISDTSYAAESNAKERPLVDYLHLGDLKNGFKTQPSETMSMLLQAEGGQRAFASVSPSLRHAHSTKPVAIISSSGVPFHSGAGSVAARAVLNQERGTFHKNRKEYPVYYTKQSLSGRRYASKLLPYTQRKNTGKERNRRQVTHSDPAHTAEATPVDSASIESASSRLSFSSALCFDCKQERHVLAADTAAGLPPRNRSAENSDDASAFPLLFSWNGRSSSSKNTASPQLSATSNASQHLNIELADQLQRWIAKAQSGSAVFHQLAGPPERRKIGMGVEKKQHIEKPLRADIFSTLISQEDILRATVGVYRAIYLWQLLDRNDRNSTDSTGLPSFHSPCSWQGSRTFPNTVTEARRTSSSRLSSEDKNLGKQFGTTAFYVEPDASETSSVPAAPAFGDAYSQTVSSSPPGSQEFPRLSCDQSGTEHLPVWMATQMHLAHKRGEPLNPQYVQSSPDVWLLPFVFLRWLDMWKRQVTLQEEASRAGMEFSQEEKMLGDDEQRSTSAPVARQTDVQEGHGSDARAPDDKKGMKKRFLRKSSRQG</sequence>
<evidence type="ECO:0008006" key="4">
    <source>
        <dbReference type="Google" id="ProtNLM"/>
    </source>
</evidence>
<feature type="compositionally biased region" description="Polar residues" evidence="1">
    <location>
        <begin position="646"/>
        <end position="656"/>
    </location>
</feature>
<evidence type="ECO:0000313" key="3">
    <source>
        <dbReference type="EMBL" id="CEL75161.1"/>
    </source>
</evidence>
<feature type="compositionally biased region" description="Basic residues" evidence="1">
    <location>
        <begin position="119"/>
        <end position="131"/>
    </location>
</feature>
<gene>
    <name evidence="3" type="ORF">BN1205_020150</name>
</gene>
<reference evidence="3" key="1">
    <citation type="journal article" date="2015" name="PLoS ONE">
        <title>Comprehensive Evaluation of Toxoplasma gondii VEG and Neospora caninum LIV Genomes with Tachyzoite Stage Transcriptome and Proteome Defines Novel Transcript Features.</title>
        <authorList>
            <person name="Ramaprasad A."/>
            <person name="Mourier T."/>
            <person name="Naeem R."/>
            <person name="Malas T.B."/>
            <person name="Moussa E."/>
            <person name="Panigrahi A."/>
            <person name="Vermont S.J."/>
            <person name="Otto T.D."/>
            <person name="Wastling J."/>
            <person name="Pain A."/>
        </authorList>
    </citation>
    <scope>NUCLEOTIDE SEQUENCE</scope>
    <source>
        <strain evidence="3">VEG</strain>
    </source>
</reference>
<dbReference type="PROSITE" id="PS51257">
    <property type="entry name" value="PROKAR_LIPOPROTEIN"/>
    <property type="match status" value="1"/>
</dbReference>
<feature type="compositionally biased region" description="Low complexity" evidence="1">
    <location>
        <begin position="205"/>
        <end position="222"/>
    </location>
</feature>
<dbReference type="AlphaFoldDB" id="A0A0F7V4V4"/>